<name>A0ABV9N0Y2_9FLAO</name>
<sequence length="112" mass="13118">MQSIRQQLVFKLSALLLVLALTAPTVVKFGHIFEHHKHEVCHGELQSHIHTFDIDCNFYKFKLKNTFTFVNVNFEIPEFPVVNQIIYSQYSFLSQFQRLHFSLRGPPLNDLA</sequence>
<dbReference type="Proteomes" id="UP001595953">
    <property type="component" value="Unassembled WGS sequence"/>
</dbReference>
<accession>A0ABV9N0Y2</accession>
<proteinExistence type="predicted"/>
<organism evidence="1 2">
    <name type="scientific">Geojedonia litorea</name>
    <dbReference type="NCBI Taxonomy" id="1268269"/>
    <lineage>
        <taxon>Bacteria</taxon>
        <taxon>Pseudomonadati</taxon>
        <taxon>Bacteroidota</taxon>
        <taxon>Flavobacteriia</taxon>
        <taxon>Flavobacteriales</taxon>
        <taxon>Flavobacteriaceae</taxon>
        <taxon>Geojedonia</taxon>
    </lineage>
</organism>
<evidence type="ECO:0000313" key="2">
    <source>
        <dbReference type="Proteomes" id="UP001595953"/>
    </source>
</evidence>
<gene>
    <name evidence="1" type="ORF">ACFO5O_06475</name>
</gene>
<comment type="caution">
    <text evidence="1">The sequence shown here is derived from an EMBL/GenBank/DDBJ whole genome shotgun (WGS) entry which is preliminary data.</text>
</comment>
<evidence type="ECO:0000313" key="1">
    <source>
        <dbReference type="EMBL" id="MFC4721957.1"/>
    </source>
</evidence>
<protein>
    <submittedName>
        <fullName evidence="1">Uncharacterized protein</fullName>
    </submittedName>
</protein>
<keyword evidence="2" id="KW-1185">Reference proteome</keyword>
<dbReference type="RefSeq" id="WP_387962063.1">
    <property type="nucleotide sequence ID" value="NZ_JBHSGP010000012.1"/>
</dbReference>
<reference evidence="2" key="1">
    <citation type="journal article" date="2019" name="Int. J. Syst. Evol. Microbiol.">
        <title>The Global Catalogue of Microorganisms (GCM) 10K type strain sequencing project: providing services to taxonomists for standard genome sequencing and annotation.</title>
        <authorList>
            <consortium name="The Broad Institute Genomics Platform"/>
            <consortium name="The Broad Institute Genome Sequencing Center for Infectious Disease"/>
            <person name="Wu L."/>
            <person name="Ma J."/>
        </authorList>
    </citation>
    <scope>NUCLEOTIDE SEQUENCE [LARGE SCALE GENOMIC DNA]</scope>
    <source>
        <strain evidence="2">CCUG 63682</strain>
    </source>
</reference>
<dbReference type="EMBL" id="JBHSGP010000012">
    <property type="protein sequence ID" value="MFC4721957.1"/>
    <property type="molecule type" value="Genomic_DNA"/>
</dbReference>